<feature type="region of interest" description="Disordered" evidence="8">
    <location>
        <begin position="190"/>
        <end position="234"/>
    </location>
</feature>
<dbReference type="EMBL" id="SEOQ01000678">
    <property type="protein sequence ID" value="TFY58495.1"/>
    <property type="molecule type" value="Genomic_DNA"/>
</dbReference>
<keyword evidence="11" id="KW-1185">Reference proteome</keyword>
<dbReference type="Gene3D" id="2.130.10.10">
    <property type="entry name" value="YVTN repeat-like/Quinoprotein amine dehydrogenase"/>
    <property type="match status" value="4"/>
</dbReference>
<evidence type="ECO:0000256" key="2">
    <source>
        <dbReference type="ARBA" id="ARBA00022574"/>
    </source>
</evidence>
<dbReference type="GO" id="GO:0032040">
    <property type="term" value="C:small-subunit processome"/>
    <property type="evidence" value="ECO:0007669"/>
    <property type="project" value="InterPro"/>
</dbReference>
<dbReference type="InterPro" id="IPR013934">
    <property type="entry name" value="Utp13_C"/>
</dbReference>
<dbReference type="GO" id="GO:0030686">
    <property type="term" value="C:90S preribosome"/>
    <property type="evidence" value="ECO:0007669"/>
    <property type="project" value="TreeGrafter"/>
</dbReference>
<dbReference type="InterPro" id="IPR001766">
    <property type="entry name" value="Fork_head_dom"/>
</dbReference>
<dbReference type="GO" id="GO:0034511">
    <property type="term" value="F:U3 snoRNA binding"/>
    <property type="evidence" value="ECO:0007669"/>
    <property type="project" value="TreeGrafter"/>
</dbReference>
<dbReference type="Pfam" id="PF00400">
    <property type="entry name" value="WD40"/>
    <property type="match status" value="9"/>
</dbReference>
<dbReference type="SMART" id="SM00339">
    <property type="entry name" value="FH"/>
    <property type="match status" value="1"/>
</dbReference>
<dbReference type="GO" id="GO:0005829">
    <property type="term" value="C:cytosol"/>
    <property type="evidence" value="ECO:0007669"/>
    <property type="project" value="UniProtKB-ARBA"/>
</dbReference>
<feature type="region of interest" description="Disordered" evidence="8">
    <location>
        <begin position="300"/>
        <end position="321"/>
    </location>
</feature>
<dbReference type="STRING" id="205917.A0A4Y9Y821"/>
<dbReference type="PRINTS" id="PR00320">
    <property type="entry name" value="GPROTEINBRPT"/>
</dbReference>
<feature type="domain" description="Fork-head" evidence="9">
    <location>
        <begin position="114"/>
        <end position="204"/>
    </location>
</feature>
<evidence type="ECO:0000256" key="1">
    <source>
        <dbReference type="ARBA" id="ARBA00004604"/>
    </source>
</evidence>
<dbReference type="Proteomes" id="UP000298327">
    <property type="component" value="Unassembled WGS sequence"/>
</dbReference>
<feature type="repeat" description="WD" evidence="7">
    <location>
        <begin position="847"/>
        <end position="878"/>
    </location>
</feature>
<evidence type="ECO:0000256" key="3">
    <source>
        <dbReference type="ARBA" id="ARBA00022737"/>
    </source>
</evidence>
<keyword evidence="5 6" id="KW-0539">Nucleus</keyword>
<dbReference type="SMART" id="SM00320">
    <property type="entry name" value="WD40"/>
    <property type="match status" value="12"/>
</dbReference>
<accession>A0A4Y9Y821</accession>
<protein>
    <recommendedName>
        <fullName evidence="9">Fork-head domain-containing protein</fullName>
    </recommendedName>
</protein>
<feature type="repeat" description="WD" evidence="7">
    <location>
        <begin position="1107"/>
        <end position="1139"/>
    </location>
</feature>
<keyword evidence="2 7" id="KW-0853">WD repeat</keyword>
<dbReference type="OrthoDB" id="5414888at2759"/>
<evidence type="ECO:0000259" key="9">
    <source>
        <dbReference type="PROSITE" id="PS50039"/>
    </source>
</evidence>
<dbReference type="PANTHER" id="PTHR19854">
    <property type="entry name" value="TRANSDUCIN BETA-LIKE 3"/>
    <property type="match status" value="1"/>
</dbReference>
<dbReference type="GO" id="GO:0003700">
    <property type="term" value="F:DNA-binding transcription factor activity"/>
    <property type="evidence" value="ECO:0007669"/>
    <property type="project" value="InterPro"/>
</dbReference>
<feature type="repeat" description="WD" evidence="7">
    <location>
        <begin position="531"/>
        <end position="572"/>
    </location>
</feature>
<feature type="repeat" description="WD" evidence="7">
    <location>
        <begin position="636"/>
        <end position="677"/>
    </location>
</feature>
<keyword evidence="4 6" id="KW-0238">DNA-binding</keyword>
<dbReference type="CDD" id="cd00200">
    <property type="entry name" value="WD40"/>
    <property type="match status" value="2"/>
</dbReference>
<feature type="compositionally biased region" description="Polar residues" evidence="8">
    <location>
        <begin position="303"/>
        <end position="316"/>
    </location>
</feature>
<evidence type="ECO:0000313" key="10">
    <source>
        <dbReference type="EMBL" id="TFY58495.1"/>
    </source>
</evidence>
<dbReference type="SUPFAM" id="SSF50978">
    <property type="entry name" value="WD40 repeat-like"/>
    <property type="match status" value="1"/>
</dbReference>
<keyword evidence="3" id="KW-0677">Repeat</keyword>
<comment type="subcellular location">
    <subcellularLocation>
        <location evidence="1">Nucleus</location>
        <location evidence="1">Nucleolus</location>
    </subcellularLocation>
</comment>
<proteinExistence type="predicted"/>
<dbReference type="PRINTS" id="PR00053">
    <property type="entry name" value="FORKHEAD"/>
</dbReference>
<dbReference type="InterPro" id="IPR019775">
    <property type="entry name" value="WD40_repeat_CS"/>
</dbReference>
<evidence type="ECO:0000256" key="7">
    <source>
        <dbReference type="PROSITE-ProRule" id="PRU00221"/>
    </source>
</evidence>
<gene>
    <name evidence="10" type="ORF">EVG20_g8128</name>
</gene>
<dbReference type="InterPro" id="IPR001680">
    <property type="entry name" value="WD40_rpt"/>
</dbReference>
<dbReference type="Gene3D" id="1.10.10.10">
    <property type="entry name" value="Winged helix-like DNA-binding domain superfamily/Winged helix DNA-binding domain"/>
    <property type="match status" value="1"/>
</dbReference>
<evidence type="ECO:0000256" key="4">
    <source>
        <dbReference type="ARBA" id="ARBA00023125"/>
    </source>
</evidence>
<evidence type="ECO:0000256" key="5">
    <source>
        <dbReference type="ARBA" id="ARBA00023242"/>
    </source>
</evidence>
<dbReference type="PROSITE" id="PS50039">
    <property type="entry name" value="FORK_HEAD_3"/>
    <property type="match status" value="1"/>
</dbReference>
<dbReference type="InterPro" id="IPR015943">
    <property type="entry name" value="WD40/YVTN_repeat-like_dom_sf"/>
</dbReference>
<reference evidence="10 11" key="1">
    <citation type="submission" date="2019-02" db="EMBL/GenBank/DDBJ databases">
        <title>Genome sequencing of the rare red list fungi Dentipellis fragilis.</title>
        <authorList>
            <person name="Buettner E."/>
            <person name="Kellner H."/>
        </authorList>
    </citation>
    <scope>NUCLEOTIDE SEQUENCE [LARGE SCALE GENOMIC DNA]</scope>
    <source>
        <strain evidence="10 11">DSM 105465</strain>
    </source>
</reference>
<dbReference type="CDD" id="cd00059">
    <property type="entry name" value="FH_FOX"/>
    <property type="match status" value="1"/>
</dbReference>
<dbReference type="Pfam" id="PF00250">
    <property type="entry name" value="Forkhead"/>
    <property type="match status" value="1"/>
</dbReference>
<feature type="region of interest" description="Disordered" evidence="8">
    <location>
        <begin position="384"/>
        <end position="432"/>
    </location>
</feature>
<dbReference type="PROSITE" id="PS50294">
    <property type="entry name" value="WD_REPEATS_REGION"/>
    <property type="match status" value="6"/>
</dbReference>
<dbReference type="InterPro" id="IPR020472">
    <property type="entry name" value="WD40_PAC1"/>
</dbReference>
<sequence length="1326" mass="144849">MGAGLREKFALWTHKCNVFMPQHPVPFPPALKISFSPVSMSRLDTILNPDNDYRSSPRSDIAPSPSQSPASPASSVSGPVEPKNYYVLNTPMPGHDPHPDCPDTLSCLPDTDGRPQHTLPIILRCAILGSPKKRLTIREIYSAMELKYPYYRTAGQTWKQSVRHHLSLNRLFERQPRPVTDPGFGSYWTVNLEAPPGTKRPRKRGRPTHETPDGLPRKRGRPRKVVISSDETEQLDHPPIATLVPQYDRRGDEAYHMDAMDMYDDEDDDESYEDNQFRLHHPEDDYESEEDMVMDLDLHRRSGTPNYDNHSGSASRGTPRLMPVHGFDGAGDLLDQLRAEMAGLRKQSADAVSVSMRISDQLSEAQAEAARAKAQLKALEKVLEEESRKRREAEKLASDEARRREDAEGALHRLQRHWSPSPSPDAGKERRSFKKARTIAPLYTGGPVAVTPDGQRLVTCLGEEALLTDLNQGTEICRFVGDTESITALCITPSGKHVVLFTSSMSLRIFDLPPPSSEPLSAPLHPTRVIARAHNAPVHVCKADPTSTYLASGAADGTVKVWDIARGFPTHVLRGHGGVVSALAWSFPVLGLGVDLGERTMRLVTGSVDTRVRVWDLAKCAEEAKAGKSARPEAVLEGHVSVPRGLDVSADGRWLVSGGRDAVVLVWDMKAKAEKKSKGKGKAREGPVLVKTVTALERVEAVGLLEEEVEVVGSSEGSKKLRFYTAGEKGVVRVWDGKDGSVIWTFGEEHPAAASEDQEEQRQILDAIYVPSTSTIISIHADQNLLFHSLPTGALSRQLIGFNDEIIDATFLRSPSASSSSETHIALATNSSLIRLYSTQTLDARLLSGHTDIVLSLASSASGTVLASGGKDRSARLWAPVPTSSTSANAHQDWSCVAHCEGHAGSIGALAFARQTSAAGGLKFMFTGSQDRTIKMWDLSSISALAEEDAEPAQCHSLCTHKAHDKDINALDVAPTDALLASCSQDRTAKVYTITYAAAAHAGAGARGELTLLGTCRGHKRGVWSVRFARHERVLATGGGDRTVRLWGLDKFDCLRVLEGHSNSVLRVDWLVSTEGGRAGGGEVVSAGADGLVKVWDVRGEECVATLDGHEDKVWALAVSADGKRIVSGAADSVVTFWEDCTEEEDKKHEEARAEMVLREQDFLNYVALQDYQRAIELALSLEHPGRLYSLFKDLASNATIDPSAQRPSITGHPAVDSVLRTLHPTDLARLLGYIRTWNARASTSAIAQRVLHALVSLRPAEDIPADVLEALIPYTERHLARVERLVRESYVVDFVLGEMDMHAEFEEDDRMDIELEGGRAVAVGV</sequence>
<feature type="DNA-binding region" description="Fork-head" evidence="6">
    <location>
        <begin position="114"/>
        <end position="204"/>
    </location>
</feature>
<dbReference type="PROSITE" id="PS00678">
    <property type="entry name" value="WD_REPEATS_1"/>
    <property type="match status" value="5"/>
</dbReference>
<feature type="compositionally biased region" description="Low complexity" evidence="8">
    <location>
        <begin position="62"/>
        <end position="79"/>
    </location>
</feature>
<dbReference type="InterPro" id="IPR011047">
    <property type="entry name" value="Quinoprotein_ADH-like_sf"/>
</dbReference>
<name>A0A4Y9Y821_9AGAM</name>
<comment type="caution">
    <text evidence="10">The sequence shown here is derived from an EMBL/GenBank/DDBJ whole genome shotgun (WGS) entry which is preliminary data.</text>
</comment>
<feature type="repeat" description="WD" evidence="7">
    <location>
        <begin position="1016"/>
        <end position="1057"/>
    </location>
</feature>
<dbReference type="InterPro" id="IPR036388">
    <property type="entry name" value="WH-like_DNA-bd_sf"/>
</dbReference>
<feature type="repeat" description="WD" evidence="7">
    <location>
        <begin position="1058"/>
        <end position="1106"/>
    </location>
</feature>
<organism evidence="10 11">
    <name type="scientific">Dentipellis fragilis</name>
    <dbReference type="NCBI Taxonomy" id="205917"/>
    <lineage>
        <taxon>Eukaryota</taxon>
        <taxon>Fungi</taxon>
        <taxon>Dikarya</taxon>
        <taxon>Basidiomycota</taxon>
        <taxon>Agaricomycotina</taxon>
        <taxon>Agaricomycetes</taxon>
        <taxon>Russulales</taxon>
        <taxon>Hericiaceae</taxon>
        <taxon>Dentipellis</taxon>
    </lineage>
</organism>
<dbReference type="Pfam" id="PF08625">
    <property type="entry name" value="Utp13"/>
    <property type="match status" value="1"/>
</dbReference>
<dbReference type="PROSITE" id="PS50082">
    <property type="entry name" value="WD_REPEATS_2"/>
    <property type="match status" value="9"/>
</dbReference>
<dbReference type="InterPro" id="IPR036390">
    <property type="entry name" value="WH_DNA-bd_sf"/>
</dbReference>
<dbReference type="SUPFAM" id="SSF50998">
    <property type="entry name" value="Quinoprotein alcohol dehydrogenase-like"/>
    <property type="match status" value="1"/>
</dbReference>
<feature type="repeat" description="WD" evidence="7">
    <location>
        <begin position="961"/>
        <end position="1002"/>
    </location>
</feature>
<evidence type="ECO:0000256" key="8">
    <source>
        <dbReference type="SAM" id="MobiDB-lite"/>
    </source>
</evidence>
<dbReference type="GO" id="GO:0000480">
    <property type="term" value="P:endonucleolytic cleavage in 5'-ETS of tricistronic rRNA transcript (SSU-rRNA, 5.8S rRNA, LSU-rRNA)"/>
    <property type="evidence" value="ECO:0007669"/>
    <property type="project" value="TreeGrafter"/>
</dbReference>
<dbReference type="GO" id="GO:0000472">
    <property type="term" value="P:endonucleolytic cleavage to generate mature 5'-end of SSU-rRNA from (SSU-rRNA, 5.8S rRNA, LSU-rRNA)"/>
    <property type="evidence" value="ECO:0007669"/>
    <property type="project" value="TreeGrafter"/>
</dbReference>
<dbReference type="GO" id="GO:0043565">
    <property type="term" value="F:sequence-specific DNA binding"/>
    <property type="evidence" value="ECO:0007669"/>
    <property type="project" value="InterPro"/>
</dbReference>
<dbReference type="SUPFAM" id="SSF46785">
    <property type="entry name" value="Winged helix' DNA-binding domain"/>
    <property type="match status" value="1"/>
</dbReference>
<feature type="compositionally biased region" description="Basic and acidic residues" evidence="8">
    <location>
        <begin position="207"/>
        <end position="216"/>
    </location>
</feature>
<dbReference type="InterPro" id="IPR036322">
    <property type="entry name" value="WD40_repeat_dom_sf"/>
</dbReference>
<evidence type="ECO:0000256" key="6">
    <source>
        <dbReference type="PROSITE-ProRule" id="PRU00089"/>
    </source>
</evidence>
<feature type="region of interest" description="Disordered" evidence="8">
    <location>
        <begin position="46"/>
        <end position="94"/>
    </location>
</feature>
<evidence type="ECO:0000313" key="11">
    <source>
        <dbReference type="Proteomes" id="UP000298327"/>
    </source>
</evidence>
<feature type="repeat" description="WD" evidence="7">
    <location>
        <begin position="900"/>
        <end position="947"/>
    </location>
</feature>
<feature type="compositionally biased region" description="Basic and acidic residues" evidence="8">
    <location>
        <begin position="384"/>
        <end position="411"/>
    </location>
</feature>
<feature type="repeat" description="WD" evidence="7">
    <location>
        <begin position="603"/>
        <end position="617"/>
    </location>
</feature>
<dbReference type="PANTHER" id="PTHR19854:SF15">
    <property type="entry name" value="TRANSDUCIN BETA-LIKE PROTEIN 3"/>
    <property type="match status" value="1"/>
</dbReference>